<dbReference type="PANTHER" id="PTHR31623:SF17">
    <property type="entry name" value="F21J9.9"/>
    <property type="match status" value="1"/>
</dbReference>
<accession>A0A2H3E095</accession>
<dbReference type="AlphaFoldDB" id="A0A2H3E095"/>
<proteinExistence type="inferred from homology"/>
<dbReference type="STRING" id="47427.A0A2H3E095"/>
<dbReference type="Proteomes" id="UP000217790">
    <property type="component" value="Unassembled WGS sequence"/>
</dbReference>
<dbReference type="EMBL" id="KZ293650">
    <property type="protein sequence ID" value="PBK97102.1"/>
    <property type="molecule type" value="Genomic_DNA"/>
</dbReference>
<evidence type="ECO:0000313" key="5">
    <source>
        <dbReference type="Proteomes" id="UP000217790"/>
    </source>
</evidence>
<dbReference type="Gene3D" id="3.30.559.10">
    <property type="entry name" value="Chloramphenicol acetyltransferase-like domain"/>
    <property type="match status" value="1"/>
</dbReference>
<dbReference type="GO" id="GO:0016740">
    <property type="term" value="F:transferase activity"/>
    <property type="evidence" value="ECO:0007669"/>
    <property type="project" value="UniProtKB-KW"/>
</dbReference>
<comment type="similarity">
    <text evidence="1">Belongs to the plant acyltransferase family.</text>
</comment>
<gene>
    <name evidence="4" type="ORF">ARMGADRAFT_727614</name>
</gene>
<organism evidence="4 5">
    <name type="scientific">Armillaria gallica</name>
    <name type="common">Bulbous honey fungus</name>
    <name type="synonym">Armillaria bulbosa</name>
    <dbReference type="NCBI Taxonomy" id="47427"/>
    <lineage>
        <taxon>Eukaryota</taxon>
        <taxon>Fungi</taxon>
        <taxon>Dikarya</taxon>
        <taxon>Basidiomycota</taxon>
        <taxon>Agaricomycotina</taxon>
        <taxon>Agaricomycetes</taxon>
        <taxon>Agaricomycetidae</taxon>
        <taxon>Agaricales</taxon>
        <taxon>Marasmiineae</taxon>
        <taxon>Physalacriaceae</taxon>
        <taxon>Armillaria</taxon>
    </lineage>
</organism>
<dbReference type="Pfam" id="PF02458">
    <property type="entry name" value="Transferase"/>
    <property type="match status" value="1"/>
</dbReference>
<evidence type="ECO:0000313" key="4">
    <source>
        <dbReference type="EMBL" id="PBK97102.1"/>
    </source>
</evidence>
<dbReference type="InterPro" id="IPR023213">
    <property type="entry name" value="CAT-like_dom_sf"/>
</dbReference>
<dbReference type="OrthoDB" id="444127at2759"/>
<evidence type="ECO:0000256" key="1">
    <source>
        <dbReference type="ARBA" id="ARBA00009861"/>
    </source>
</evidence>
<name>A0A2H3E095_ARMGA</name>
<keyword evidence="3" id="KW-1133">Transmembrane helix</keyword>
<keyword evidence="3" id="KW-0812">Transmembrane</keyword>
<feature type="transmembrane region" description="Helical" evidence="3">
    <location>
        <begin position="45"/>
        <end position="65"/>
    </location>
</feature>
<dbReference type="PANTHER" id="PTHR31623">
    <property type="entry name" value="F21J9.9"/>
    <property type="match status" value="1"/>
</dbReference>
<evidence type="ECO:0000256" key="3">
    <source>
        <dbReference type="SAM" id="Phobius"/>
    </source>
</evidence>
<keyword evidence="3" id="KW-0472">Membrane</keyword>
<keyword evidence="5" id="KW-1185">Reference proteome</keyword>
<dbReference type="InParanoid" id="A0A2H3E095"/>
<keyword evidence="2" id="KW-0808">Transferase</keyword>
<sequence>MDPGVLFVDARLADLIPSPGPKAWDVCDLPAAEFFPSTPVDPEGLVMLIQVTMFACGGIAISICLPHPLSNARTLAHFARDWTLH</sequence>
<evidence type="ECO:0000256" key="2">
    <source>
        <dbReference type="ARBA" id="ARBA00022679"/>
    </source>
</evidence>
<reference evidence="5" key="1">
    <citation type="journal article" date="2017" name="Nat. Ecol. Evol.">
        <title>Genome expansion and lineage-specific genetic innovations in the forest pathogenic fungi Armillaria.</title>
        <authorList>
            <person name="Sipos G."/>
            <person name="Prasanna A.N."/>
            <person name="Walter M.C."/>
            <person name="O'Connor E."/>
            <person name="Balint B."/>
            <person name="Krizsan K."/>
            <person name="Kiss B."/>
            <person name="Hess J."/>
            <person name="Varga T."/>
            <person name="Slot J."/>
            <person name="Riley R."/>
            <person name="Boka B."/>
            <person name="Rigling D."/>
            <person name="Barry K."/>
            <person name="Lee J."/>
            <person name="Mihaltcheva S."/>
            <person name="LaButti K."/>
            <person name="Lipzen A."/>
            <person name="Waldron R."/>
            <person name="Moloney N.M."/>
            <person name="Sperisen C."/>
            <person name="Kredics L."/>
            <person name="Vagvoelgyi C."/>
            <person name="Patrignani A."/>
            <person name="Fitzpatrick D."/>
            <person name="Nagy I."/>
            <person name="Doyle S."/>
            <person name="Anderson J.B."/>
            <person name="Grigoriev I.V."/>
            <person name="Gueldener U."/>
            <person name="Muensterkoetter M."/>
            <person name="Nagy L.G."/>
        </authorList>
    </citation>
    <scope>NUCLEOTIDE SEQUENCE [LARGE SCALE GENOMIC DNA]</scope>
    <source>
        <strain evidence="5">Ar21-2</strain>
    </source>
</reference>
<protein>
    <submittedName>
        <fullName evidence="4">Uncharacterized protein</fullName>
    </submittedName>
</protein>